<proteinExistence type="predicted"/>
<feature type="signal peptide" evidence="1">
    <location>
        <begin position="1"/>
        <end position="17"/>
    </location>
</feature>
<dbReference type="EMBL" id="GGFJ01012247">
    <property type="protein sequence ID" value="MBW61388.1"/>
    <property type="molecule type" value="Transcribed_RNA"/>
</dbReference>
<sequence>MFHFSLSLALYIFYSFACAPHSSCCGGSKCNCISVDGVMQVRPSHTHKNFKSSRPCSGLSGLYPISLSLTGSVCLRAHIHVLWPISMLMIPLNRTFYPFYLSLSPSLFWSHQ</sequence>
<dbReference type="AlphaFoldDB" id="A0A2M4C8U1"/>
<feature type="chain" id="PRO_5014831118" evidence="1">
    <location>
        <begin position="18"/>
        <end position="112"/>
    </location>
</feature>
<keyword evidence="1" id="KW-0732">Signal</keyword>
<organism evidence="2">
    <name type="scientific">Anopheles marajoara</name>
    <dbReference type="NCBI Taxonomy" id="58244"/>
    <lineage>
        <taxon>Eukaryota</taxon>
        <taxon>Metazoa</taxon>
        <taxon>Ecdysozoa</taxon>
        <taxon>Arthropoda</taxon>
        <taxon>Hexapoda</taxon>
        <taxon>Insecta</taxon>
        <taxon>Pterygota</taxon>
        <taxon>Neoptera</taxon>
        <taxon>Endopterygota</taxon>
        <taxon>Diptera</taxon>
        <taxon>Nematocera</taxon>
        <taxon>Culicoidea</taxon>
        <taxon>Culicidae</taxon>
        <taxon>Anophelinae</taxon>
        <taxon>Anopheles</taxon>
    </lineage>
</organism>
<evidence type="ECO:0000313" key="2">
    <source>
        <dbReference type="EMBL" id="MBW61388.1"/>
    </source>
</evidence>
<protein>
    <submittedName>
        <fullName evidence="2">Putative secreted protein</fullName>
    </submittedName>
</protein>
<evidence type="ECO:0000256" key="1">
    <source>
        <dbReference type="SAM" id="SignalP"/>
    </source>
</evidence>
<reference evidence="2" key="1">
    <citation type="submission" date="2018-01" db="EMBL/GenBank/DDBJ databases">
        <title>An insight into the sialome of Amazonian anophelines.</title>
        <authorList>
            <person name="Ribeiro J.M."/>
            <person name="Scarpassa V."/>
            <person name="Calvo E."/>
        </authorList>
    </citation>
    <scope>NUCLEOTIDE SEQUENCE</scope>
    <source>
        <tissue evidence="2">Salivary glands</tissue>
    </source>
</reference>
<name>A0A2M4C8U1_9DIPT</name>
<accession>A0A2M4C8U1</accession>